<protein>
    <submittedName>
        <fullName evidence="2">Phasin family protein</fullName>
    </submittedName>
</protein>
<feature type="compositionally biased region" description="Polar residues" evidence="1">
    <location>
        <begin position="1"/>
        <end position="13"/>
    </location>
</feature>
<feature type="region of interest" description="Disordered" evidence="1">
    <location>
        <begin position="132"/>
        <end position="160"/>
    </location>
</feature>
<sequence length="160" mass="16899">MATPSPKSRNKASSAKPPNAVQEPAHNIWLAGLGALASAQANAQSEGTKAFEALVKQGMEMQERSQALAKQQWAEAAQRIGELTTGASGSTGSWDRLGGIFEGRVARALANLGMPSTEEIKQLTRRVEALERALQPSGTVGPEAANTVTPKPRRNARRAS</sequence>
<name>A0ABV6PR56_9BURK</name>
<dbReference type="Pfam" id="PF05597">
    <property type="entry name" value="Phasin"/>
    <property type="match status" value="1"/>
</dbReference>
<accession>A0ABV6PR56</accession>
<keyword evidence="3" id="KW-1185">Reference proteome</keyword>
<dbReference type="PANTHER" id="PTHR38664">
    <property type="entry name" value="SLR0058 PROTEIN"/>
    <property type="match status" value="1"/>
</dbReference>
<dbReference type="RefSeq" id="WP_377481502.1">
    <property type="nucleotide sequence ID" value="NZ_JBHLTN010000014.1"/>
</dbReference>
<evidence type="ECO:0000256" key="1">
    <source>
        <dbReference type="SAM" id="MobiDB-lite"/>
    </source>
</evidence>
<dbReference type="InterPro" id="IPR008769">
    <property type="entry name" value="PhaF_PhaI"/>
</dbReference>
<feature type="compositionally biased region" description="Basic residues" evidence="1">
    <location>
        <begin position="151"/>
        <end position="160"/>
    </location>
</feature>
<feature type="region of interest" description="Disordered" evidence="1">
    <location>
        <begin position="1"/>
        <end position="23"/>
    </location>
</feature>
<dbReference type="EMBL" id="JBHLTN010000014">
    <property type="protein sequence ID" value="MFC0592310.1"/>
    <property type="molecule type" value="Genomic_DNA"/>
</dbReference>
<dbReference type="Proteomes" id="UP001589834">
    <property type="component" value="Unassembled WGS sequence"/>
</dbReference>
<dbReference type="PANTHER" id="PTHR38664:SF1">
    <property type="entry name" value="SLR0058 PROTEIN"/>
    <property type="match status" value="1"/>
</dbReference>
<evidence type="ECO:0000313" key="2">
    <source>
        <dbReference type="EMBL" id="MFC0592310.1"/>
    </source>
</evidence>
<comment type="caution">
    <text evidence="2">The sequence shown here is derived from an EMBL/GenBank/DDBJ whole genome shotgun (WGS) entry which is preliminary data.</text>
</comment>
<reference evidence="2 3" key="1">
    <citation type="submission" date="2024-09" db="EMBL/GenBank/DDBJ databases">
        <authorList>
            <person name="Sun Q."/>
            <person name="Mori K."/>
        </authorList>
    </citation>
    <scope>NUCLEOTIDE SEQUENCE [LARGE SCALE GENOMIC DNA]</scope>
    <source>
        <strain evidence="2 3">NCAIM B.02336</strain>
    </source>
</reference>
<organism evidence="2 3">
    <name type="scientific">Ottowia pentelensis</name>
    <dbReference type="NCBI Taxonomy" id="511108"/>
    <lineage>
        <taxon>Bacteria</taxon>
        <taxon>Pseudomonadati</taxon>
        <taxon>Pseudomonadota</taxon>
        <taxon>Betaproteobacteria</taxon>
        <taxon>Burkholderiales</taxon>
        <taxon>Comamonadaceae</taxon>
        <taxon>Ottowia</taxon>
    </lineage>
</organism>
<evidence type="ECO:0000313" key="3">
    <source>
        <dbReference type="Proteomes" id="UP001589834"/>
    </source>
</evidence>
<gene>
    <name evidence="2" type="ORF">ACFFGG_07055</name>
</gene>
<proteinExistence type="predicted"/>